<evidence type="ECO:0000256" key="1">
    <source>
        <dbReference type="SAM" id="Phobius"/>
    </source>
</evidence>
<name>M1WRR7_PSEP2</name>
<dbReference type="STRING" id="1322246.BN4_11225"/>
<reference evidence="2 3" key="1">
    <citation type="journal article" date="2013" name="PLoS ONE">
        <title>The first genomic and proteomic characterization of a deep-sea sulfate reducer: insights into the piezophilic lifestyle of Desulfovibrio piezophilus.</title>
        <authorList>
            <person name="Pradel N."/>
            <person name="Ji B."/>
            <person name="Gimenez G."/>
            <person name="Talla E."/>
            <person name="Lenoble P."/>
            <person name="Garel M."/>
            <person name="Tamburini C."/>
            <person name="Fourquet P."/>
            <person name="Lebrun R."/>
            <person name="Bertin P."/>
            <person name="Denis Y."/>
            <person name="Pophillat M."/>
            <person name="Barbe V."/>
            <person name="Ollivier B."/>
            <person name="Dolla A."/>
        </authorList>
    </citation>
    <scope>NUCLEOTIDE SEQUENCE [LARGE SCALE GENOMIC DNA]</scope>
    <source>
        <strain evidence="3">DSM 10523 / SB164P1</strain>
    </source>
</reference>
<proteinExistence type="predicted"/>
<reference evidence="3" key="2">
    <citation type="journal article" date="2013" name="Stand. Genomic Sci.">
        <title>Complete genome sequence of Desulfocapsa sulfexigens, a marine deltaproteobacterium specialized in disproportionating inorganic sulfur compounds.</title>
        <authorList>
            <person name="Finster K.W."/>
            <person name="Kjeldsen K.U."/>
            <person name="Kube M."/>
            <person name="Reinhardt R."/>
            <person name="Mussmann M."/>
            <person name="Amann R."/>
            <person name="Schreiber L."/>
        </authorList>
    </citation>
    <scope>NUCLEOTIDE SEQUENCE [LARGE SCALE GENOMIC DNA]</scope>
    <source>
        <strain evidence="3">DSM 10523 / SB164P1</strain>
    </source>
</reference>
<keyword evidence="1" id="KW-0812">Transmembrane</keyword>
<dbReference type="KEGG" id="dpi:BN4_11225"/>
<keyword evidence="1" id="KW-0472">Membrane</keyword>
<dbReference type="EMBL" id="FO203427">
    <property type="protein sequence ID" value="CCH48462.1"/>
    <property type="molecule type" value="Genomic_DNA"/>
</dbReference>
<sequence>MYSFLIILTICSTAGLQAWAILFDNFVINTAGLTASHAGILQSIREIPGFLAMFAVFVVLIIKEYRLSILSIAILGAGVFITGLLPSFPGLIFTTLASSLGYHYFETTRQSLTLQHFNRVQTPIVIGRQISVSAITSIVVGLFIYFGANCISNIHMYMVFGAAIFLVAFFFYLPKIRQNLPGILKRGEWYSRKNTGCFMHSLSWEVPDGRYS</sequence>
<dbReference type="Proteomes" id="UP000011724">
    <property type="component" value="Chromosome"/>
</dbReference>
<feature type="transmembrane region" description="Helical" evidence="1">
    <location>
        <begin position="67"/>
        <end position="84"/>
    </location>
</feature>
<feature type="transmembrane region" description="Helical" evidence="1">
    <location>
        <begin position="154"/>
        <end position="173"/>
    </location>
</feature>
<dbReference type="HOGENOM" id="CLU_1228426_0_0_7"/>
<keyword evidence="3" id="KW-1185">Reference proteome</keyword>
<dbReference type="InterPro" id="IPR036259">
    <property type="entry name" value="MFS_trans_sf"/>
</dbReference>
<dbReference type="SUPFAM" id="SSF103473">
    <property type="entry name" value="MFS general substrate transporter"/>
    <property type="match status" value="1"/>
</dbReference>
<evidence type="ECO:0000313" key="3">
    <source>
        <dbReference type="Proteomes" id="UP000011724"/>
    </source>
</evidence>
<dbReference type="eggNOG" id="COG2814">
    <property type="taxonomic scope" value="Bacteria"/>
</dbReference>
<feature type="transmembrane region" description="Helical" evidence="1">
    <location>
        <begin position="44"/>
        <end position="62"/>
    </location>
</feature>
<gene>
    <name evidence="2" type="ordered locus">BN4_11225</name>
</gene>
<keyword evidence="1" id="KW-1133">Transmembrane helix</keyword>
<dbReference type="PATRIC" id="fig|879567.3.peg.1268"/>
<evidence type="ECO:0000313" key="2">
    <source>
        <dbReference type="EMBL" id="CCH48462.1"/>
    </source>
</evidence>
<protein>
    <recommendedName>
        <fullName evidence="4">Major facilitator superfamily MFS_1</fullName>
    </recommendedName>
</protein>
<dbReference type="AlphaFoldDB" id="M1WRR7"/>
<organism evidence="2 3">
    <name type="scientific">Pseudodesulfovibrio piezophilus (strain DSM 21447 / JCM 15486 / C1TLV30)</name>
    <name type="common">Desulfovibrio piezophilus</name>
    <dbReference type="NCBI Taxonomy" id="1322246"/>
    <lineage>
        <taxon>Bacteria</taxon>
        <taxon>Pseudomonadati</taxon>
        <taxon>Thermodesulfobacteriota</taxon>
        <taxon>Desulfovibrionia</taxon>
        <taxon>Desulfovibrionales</taxon>
        <taxon>Desulfovibrionaceae</taxon>
    </lineage>
</organism>
<feature type="transmembrane region" description="Helical" evidence="1">
    <location>
        <begin position="126"/>
        <end position="148"/>
    </location>
</feature>
<accession>M1WRR7</accession>
<evidence type="ECO:0008006" key="4">
    <source>
        <dbReference type="Google" id="ProtNLM"/>
    </source>
</evidence>